<dbReference type="EMBL" id="APPN01000063">
    <property type="protein sequence ID" value="ENV33951.1"/>
    <property type="molecule type" value="Genomic_DNA"/>
</dbReference>
<evidence type="ECO:0000313" key="2">
    <source>
        <dbReference type="Proteomes" id="UP000013117"/>
    </source>
</evidence>
<organism evidence="1 2">
    <name type="scientific">Acinetobacter gerneri DSM 14967 = CIP 107464 = MTCC 9824</name>
    <dbReference type="NCBI Taxonomy" id="1120926"/>
    <lineage>
        <taxon>Bacteria</taxon>
        <taxon>Pseudomonadati</taxon>
        <taxon>Pseudomonadota</taxon>
        <taxon>Gammaproteobacteria</taxon>
        <taxon>Moraxellales</taxon>
        <taxon>Moraxellaceae</taxon>
        <taxon>Acinetobacter</taxon>
    </lineage>
</organism>
<dbReference type="RefSeq" id="WP_004862055.1">
    <property type="nucleotide sequence ID" value="NZ_ASYY01000058.1"/>
</dbReference>
<dbReference type="HOGENOM" id="CLU_2968782_0_0_6"/>
<dbReference type="OrthoDB" id="9807423at2"/>
<keyword evidence="2" id="KW-1185">Reference proteome</keyword>
<dbReference type="AlphaFoldDB" id="N8YBC4"/>
<sequence>MGICVSRNINGISINASEYLLDDDDNVKKFLDEDIAKKYLIDQGFNDEDIYWMKFEAI</sequence>
<dbReference type="PATRIC" id="fig|1120926.3.peg.1886"/>
<proteinExistence type="predicted"/>
<protein>
    <submittedName>
        <fullName evidence="1">Uncharacterized protein</fullName>
    </submittedName>
</protein>
<dbReference type="GeneID" id="84211899"/>
<comment type="caution">
    <text evidence="1">The sequence shown here is derived from an EMBL/GenBank/DDBJ whole genome shotgun (WGS) entry which is preliminary data.</text>
</comment>
<reference evidence="1 2" key="1">
    <citation type="submission" date="2013-02" db="EMBL/GenBank/DDBJ databases">
        <title>The Genome Sequence of Acinetobacter gerneri CIP 107464.</title>
        <authorList>
            <consortium name="The Broad Institute Genome Sequencing Platform"/>
            <consortium name="The Broad Institute Genome Sequencing Center for Infectious Disease"/>
            <person name="Cerqueira G."/>
            <person name="Feldgarden M."/>
            <person name="Courvalin P."/>
            <person name="Perichon B."/>
            <person name="Grillot-Courvalin C."/>
            <person name="Clermont D."/>
            <person name="Rocha E."/>
            <person name="Yoon E.-J."/>
            <person name="Nemec A."/>
            <person name="Walker B."/>
            <person name="Young S.K."/>
            <person name="Zeng Q."/>
            <person name="Gargeya S."/>
            <person name="Fitzgerald M."/>
            <person name="Haas B."/>
            <person name="Abouelleil A."/>
            <person name="Alvarado L."/>
            <person name="Arachchi H.M."/>
            <person name="Berlin A.M."/>
            <person name="Chapman S.B."/>
            <person name="Dewar J."/>
            <person name="Goldberg J."/>
            <person name="Griggs A."/>
            <person name="Gujja S."/>
            <person name="Hansen M."/>
            <person name="Howarth C."/>
            <person name="Imamovic A."/>
            <person name="Larimer J."/>
            <person name="McCowan C."/>
            <person name="Murphy C."/>
            <person name="Neiman D."/>
            <person name="Pearson M."/>
            <person name="Priest M."/>
            <person name="Roberts A."/>
            <person name="Saif S."/>
            <person name="Shea T."/>
            <person name="Sisk P."/>
            <person name="Sykes S."/>
            <person name="Wortman J."/>
            <person name="Nusbaum C."/>
            <person name="Birren B."/>
        </authorList>
    </citation>
    <scope>NUCLEOTIDE SEQUENCE [LARGE SCALE GENOMIC DNA]</scope>
    <source>
        <strain evidence="1 2">CIP 107464</strain>
    </source>
</reference>
<evidence type="ECO:0000313" key="1">
    <source>
        <dbReference type="EMBL" id="ENV33951.1"/>
    </source>
</evidence>
<dbReference type="Proteomes" id="UP000013117">
    <property type="component" value="Unassembled WGS sequence"/>
</dbReference>
<accession>N8YBC4</accession>
<name>N8YBC4_9GAMM</name>
<gene>
    <name evidence="1" type="ORF">F960_01957</name>
</gene>
<dbReference type="STRING" id="202952.GCA_000747725_01994"/>